<keyword evidence="8" id="KW-0460">Magnesium</keyword>
<dbReference type="GO" id="GO:0000287">
    <property type="term" value="F:magnesium ion binding"/>
    <property type="evidence" value="ECO:0007669"/>
    <property type="project" value="InterPro"/>
</dbReference>
<dbReference type="Pfam" id="PF06973">
    <property type="entry name" value="DUF1297"/>
    <property type="match status" value="1"/>
</dbReference>
<dbReference type="GO" id="GO:0016879">
    <property type="term" value="F:ligase activity, forming carbon-nitrogen bonds"/>
    <property type="evidence" value="ECO:0007669"/>
    <property type="project" value="InterPro"/>
</dbReference>
<dbReference type="InterPro" id="IPR010672">
    <property type="entry name" value="IMP_biosynth_PurP_N"/>
</dbReference>
<evidence type="ECO:0000256" key="5">
    <source>
        <dbReference type="ARBA" id="ARBA00022741"/>
    </source>
</evidence>
<keyword evidence="3 12" id="KW-0436">Ligase</keyword>
<keyword evidence="4" id="KW-0479">Metal-binding</keyword>
<accession>A0A9Y1FKH2</accession>
<dbReference type="SUPFAM" id="SSF56059">
    <property type="entry name" value="Glutathione synthetase ATP-binding domain-like"/>
    <property type="match status" value="1"/>
</dbReference>
<dbReference type="GO" id="GO:0006188">
    <property type="term" value="P:IMP biosynthetic process"/>
    <property type="evidence" value="ECO:0007669"/>
    <property type="project" value="InterPro"/>
</dbReference>
<dbReference type="InterPro" id="IPR013815">
    <property type="entry name" value="ATP_grasp_subdomain_1"/>
</dbReference>
<dbReference type="PANTHER" id="PTHR38147">
    <property type="entry name" value="5-FORMAMINOIMIDAZOLE-4-CARBOXAMIDE-1-(BETA)-D-RIBOFURANOSYL 5'-MONOPHOSPHATE SYNTHETASE-RELATED"/>
    <property type="match status" value="1"/>
</dbReference>
<dbReference type="GO" id="GO:0005524">
    <property type="term" value="F:ATP binding"/>
    <property type="evidence" value="ECO:0007669"/>
    <property type="project" value="UniProtKB-KW"/>
</dbReference>
<gene>
    <name evidence="12" type="ORF">K9W45_06605</name>
</gene>
<dbReference type="SUPFAM" id="SSF52440">
    <property type="entry name" value="PreATP-grasp domain"/>
    <property type="match status" value="1"/>
</dbReference>
<dbReference type="InterPro" id="IPR023656">
    <property type="entry name" value="IMP_biosynth_PurP"/>
</dbReference>
<dbReference type="Pfam" id="PF06849">
    <property type="entry name" value="DUF1246"/>
    <property type="match status" value="1"/>
</dbReference>
<dbReference type="Gene3D" id="3.30.470.20">
    <property type="entry name" value="ATP-grasp fold, B domain"/>
    <property type="match status" value="1"/>
</dbReference>
<keyword evidence="7" id="KW-0067">ATP-binding</keyword>
<dbReference type="PIRSF" id="PIRSF004602">
    <property type="entry name" value="ATPgrasp_PurP"/>
    <property type="match status" value="1"/>
</dbReference>
<keyword evidence="5" id="KW-0547">Nucleotide-binding</keyword>
<evidence type="ECO:0000256" key="3">
    <source>
        <dbReference type="ARBA" id="ARBA00022598"/>
    </source>
</evidence>
<evidence type="ECO:0000256" key="2">
    <source>
        <dbReference type="ARBA" id="ARBA00001946"/>
    </source>
</evidence>
<evidence type="ECO:0000256" key="8">
    <source>
        <dbReference type="ARBA" id="ARBA00022842"/>
    </source>
</evidence>
<dbReference type="PANTHER" id="PTHR38147:SF1">
    <property type="entry name" value="5-FORMAMINOIMIDAZOLE-4-CARBOXAMIDE-1-(BETA)-D-RIBOFURANOSYL 5'-MONOPHOSPHATE SYNTHETASE"/>
    <property type="match status" value="1"/>
</dbReference>
<evidence type="ECO:0000256" key="9">
    <source>
        <dbReference type="ARBA" id="ARBA00023211"/>
    </source>
</evidence>
<comment type="cofactor">
    <cofactor evidence="1">
        <name>Mn(2+)</name>
        <dbReference type="ChEBI" id="CHEBI:29035"/>
    </cofactor>
</comment>
<protein>
    <submittedName>
        <fullName evidence="12">Formate--phosphoribosylaminoimidazolecarboxamide ligase family protein</fullName>
    </submittedName>
</protein>
<keyword evidence="9" id="KW-0464">Manganese</keyword>
<evidence type="ECO:0000256" key="7">
    <source>
        <dbReference type="ARBA" id="ARBA00022840"/>
    </source>
</evidence>
<evidence type="ECO:0000313" key="12">
    <source>
        <dbReference type="EMBL" id="UJG39538.1"/>
    </source>
</evidence>
<dbReference type="EMBL" id="CP084166">
    <property type="protein sequence ID" value="UJG39538.1"/>
    <property type="molecule type" value="Genomic_DNA"/>
</dbReference>
<name>A0A9Y1FKH2_9ARCH</name>
<evidence type="ECO:0000259" key="10">
    <source>
        <dbReference type="Pfam" id="PF06849"/>
    </source>
</evidence>
<dbReference type="InterPro" id="IPR016185">
    <property type="entry name" value="PreATP-grasp_dom_sf"/>
</dbReference>
<dbReference type="InterPro" id="IPR009720">
    <property type="entry name" value="IMP_biosynth_PurP_C"/>
</dbReference>
<sequence>MNSKKNDPLEEKDIVVKQTLTSGPLFSELLERYNKENITIGVLGSHSALDVLDGAKREGFRTLVVCEKGREEPYIRFKRIIDEIITLDHFSDIFDIQDDLINKNTIFVPNRSFTVYCGANRIERGFRVPIFGSRNLLGVEERLGPHNYYQILDQATIKYPRVYNSPDEIDGPVIVKMPHAKQRVERGFFIAKNKEDFEKEFEKRVIEGIIKIDDLKEASIEEFVSGVPFNFNFFYSPLFDRVELMGIDRRFVTDLDGIVRIPAEQQLKLGLKEEMKEIGNFAVTLRESMLRYVFPMGDYFVEATKKLYPPGIIGPFALQTMVTKDYEFKVFDVSMRMGGGTNSFMGIGSNYSSIYWGEPVSAGRRVAMEIKFAVKQQRLAYIVT</sequence>
<dbReference type="Gene3D" id="3.40.50.20">
    <property type="match status" value="1"/>
</dbReference>
<dbReference type="Gene3D" id="3.30.1490.20">
    <property type="entry name" value="ATP-grasp fold, A domain"/>
    <property type="match status" value="1"/>
</dbReference>
<evidence type="ECO:0000256" key="6">
    <source>
        <dbReference type="ARBA" id="ARBA00022755"/>
    </source>
</evidence>
<evidence type="ECO:0000256" key="4">
    <source>
        <dbReference type="ARBA" id="ARBA00022723"/>
    </source>
</evidence>
<organism evidence="12">
    <name type="scientific">Candidatus Heimdallarchaeum aukensis</name>
    <dbReference type="NCBI Taxonomy" id="2876573"/>
    <lineage>
        <taxon>Archaea</taxon>
        <taxon>Promethearchaeati</taxon>
        <taxon>Candidatus Heimdallarchaeota</taxon>
        <taxon>Candidatus Heimdallarchaeia (ex Rinke et al. 2021) (nom. nud.)</taxon>
        <taxon>Candidatus Heimdallarchaeales</taxon>
        <taxon>Candidatus Heimdallarchaeaceae</taxon>
        <taxon>Candidatus Heimdallarchaeum</taxon>
    </lineage>
</organism>
<evidence type="ECO:0000259" key="11">
    <source>
        <dbReference type="Pfam" id="PF06973"/>
    </source>
</evidence>
<dbReference type="Proteomes" id="UP001201020">
    <property type="component" value="Chromosome"/>
</dbReference>
<evidence type="ECO:0000256" key="1">
    <source>
        <dbReference type="ARBA" id="ARBA00001936"/>
    </source>
</evidence>
<reference evidence="12" key="1">
    <citation type="journal article" date="2022" name="Nat. Microbiol.">
        <title>Unique mobile elements and scalable gene flow at the prokaryote-eukaryote boundary revealed by circularized Asgard archaea genomes.</title>
        <authorList>
            <person name="Wu F."/>
            <person name="Speth D.R."/>
            <person name="Philosof A."/>
            <person name="Cremiere A."/>
            <person name="Narayanan A."/>
            <person name="Barco R.A."/>
            <person name="Connon S.A."/>
            <person name="Amend J.P."/>
            <person name="Antoshechkin I.A."/>
            <person name="Orphan V.J."/>
        </authorList>
    </citation>
    <scope>NUCLEOTIDE SEQUENCE</scope>
    <source>
        <strain evidence="12">PM71</strain>
    </source>
</reference>
<keyword evidence="6" id="KW-0658">Purine biosynthesis</keyword>
<comment type="cofactor">
    <cofactor evidence="2">
        <name>Mg(2+)</name>
        <dbReference type="ChEBI" id="CHEBI:18420"/>
    </cofactor>
</comment>
<proteinExistence type="predicted"/>
<dbReference type="AlphaFoldDB" id="A0A9Y1FKH2"/>
<feature type="domain" description="IMP biosynthesis enzyme PurP C-terminal" evidence="11">
    <location>
        <begin position="196"/>
        <end position="384"/>
    </location>
</feature>
<feature type="domain" description="IMP biosynthesis enzyme PurP N-terminal" evidence="10">
    <location>
        <begin position="40"/>
        <end position="163"/>
    </location>
</feature>